<dbReference type="PROSITE" id="PS00028">
    <property type="entry name" value="ZINC_FINGER_C2H2_1"/>
    <property type="match status" value="4"/>
</dbReference>
<dbReference type="PROSITE" id="PS50157">
    <property type="entry name" value="ZINC_FINGER_C2H2_2"/>
    <property type="match status" value="4"/>
</dbReference>
<evidence type="ECO:0000256" key="5">
    <source>
        <dbReference type="ARBA" id="ARBA00022833"/>
    </source>
</evidence>
<evidence type="ECO:0000313" key="12">
    <source>
        <dbReference type="RefSeq" id="XP_015515957.1"/>
    </source>
</evidence>
<feature type="domain" description="C2H2-type" evidence="10">
    <location>
        <begin position="267"/>
        <end position="295"/>
    </location>
</feature>
<evidence type="ECO:0000256" key="7">
    <source>
        <dbReference type="ARBA" id="ARBA00023242"/>
    </source>
</evidence>
<evidence type="ECO:0000256" key="9">
    <source>
        <dbReference type="SAM" id="MobiDB-lite"/>
    </source>
</evidence>
<sequence>MRLKTIPRQRMTVNLTKTIAQDARKEFLDIGKHTQIHEIRKKSEASVREGSKRSTGVHESRDFSTSKSSPLELFYHVPRVKNRVEDTFGAMNLSVKDSVKLCSEEEKPSGSSASETAYCGSNSSEEFAGSMLYQIMTDPTFVDNIRQNKQAKKLTCQFCKEKFGSSREMDDHLESRGMNEHNQITCCACKKTFGQKRYLRYHQRCHIEKNKYPCGLCPRMYTRMDNLTRHRTFHTNPDKYPCNICERSFSRKDLMTKHLKTHEGKKFNCKLCKQSFYNYVDLQTHRLVSHMKNNRT</sequence>
<dbReference type="InterPro" id="IPR013087">
    <property type="entry name" value="Znf_C2H2_type"/>
</dbReference>
<feature type="domain" description="C2H2-type" evidence="10">
    <location>
        <begin position="184"/>
        <end position="211"/>
    </location>
</feature>
<dbReference type="GO" id="GO:0003677">
    <property type="term" value="F:DNA binding"/>
    <property type="evidence" value="ECO:0007669"/>
    <property type="project" value="UniProtKB-KW"/>
</dbReference>
<keyword evidence="3" id="KW-0677">Repeat</keyword>
<accession>A0A6J0BQ34</accession>
<gene>
    <name evidence="12" type="primary">LOC107221470</name>
</gene>
<dbReference type="FunFam" id="3.30.160.60:FF:000045">
    <property type="entry name" value="ZFP69 zinc finger protein B"/>
    <property type="match status" value="1"/>
</dbReference>
<feature type="domain" description="C2H2-type" evidence="10">
    <location>
        <begin position="240"/>
        <end position="267"/>
    </location>
</feature>
<dbReference type="Pfam" id="PF00096">
    <property type="entry name" value="zf-C2H2"/>
    <property type="match status" value="3"/>
</dbReference>
<keyword evidence="7" id="KW-0539">Nucleus</keyword>
<dbReference type="PANTHER" id="PTHR24394">
    <property type="entry name" value="ZINC FINGER PROTEIN"/>
    <property type="match status" value="1"/>
</dbReference>
<feature type="region of interest" description="Disordered" evidence="9">
    <location>
        <begin position="39"/>
        <end position="65"/>
    </location>
</feature>
<reference evidence="12" key="1">
    <citation type="submission" date="2025-08" db="UniProtKB">
        <authorList>
            <consortium name="RefSeq"/>
        </authorList>
    </citation>
    <scope>IDENTIFICATION</scope>
    <source>
        <tissue evidence="12">Thorax and Abdomen</tissue>
    </source>
</reference>
<proteinExistence type="predicted"/>
<dbReference type="OrthoDB" id="1405595at2759"/>
<dbReference type="GeneID" id="107221470"/>
<dbReference type="SUPFAM" id="SSF57667">
    <property type="entry name" value="beta-beta-alpha zinc fingers"/>
    <property type="match status" value="3"/>
</dbReference>
<keyword evidence="5" id="KW-0862">Zinc</keyword>
<dbReference type="PANTHER" id="PTHR24394:SF29">
    <property type="entry name" value="MYONEURIN"/>
    <property type="match status" value="1"/>
</dbReference>
<feature type="domain" description="C2H2-type" evidence="10">
    <location>
        <begin position="212"/>
        <end position="239"/>
    </location>
</feature>
<dbReference type="Proteomes" id="UP000829291">
    <property type="component" value="Chromosome 3"/>
</dbReference>
<dbReference type="GO" id="GO:0005634">
    <property type="term" value="C:nucleus"/>
    <property type="evidence" value="ECO:0007669"/>
    <property type="project" value="UniProtKB-SubCell"/>
</dbReference>
<dbReference type="SMART" id="SM00355">
    <property type="entry name" value="ZnF_C2H2"/>
    <property type="match status" value="5"/>
</dbReference>
<dbReference type="Gene3D" id="3.30.160.60">
    <property type="entry name" value="Classic Zinc Finger"/>
    <property type="match status" value="2"/>
</dbReference>
<dbReference type="RefSeq" id="XP_015515957.1">
    <property type="nucleotide sequence ID" value="XM_015660471.2"/>
</dbReference>
<dbReference type="InterPro" id="IPR036236">
    <property type="entry name" value="Znf_C2H2_sf"/>
</dbReference>
<evidence type="ECO:0000313" key="11">
    <source>
        <dbReference type="Proteomes" id="UP000829291"/>
    </source>
</evidence>
<dbReference type="KEGG" id="nlo:107221470"/>
<evidence type="ECO:0000256" key="8">
    <source>
        <dbReference type="PROSITE-ProRule" id="PRU00042"/>
    </source>
</evidence>
<organism evidence="12">
    <name type="scientific">Neodiprion lecontei</name>
    <name type="common">Redheaded pine sawfly</name>
    <dbReference type="NCBI Taxonomy" id="441921"/>
    <lineage>
        <taxon>Eukaryota</taxon>
        <taxon>Metazoa</taxon>
        <taxon>Ecdysozoa</taxon>
        <taxon>Arthropoda</taxon>
        <taxon>Hexapoda</taxon>
        <taxon>Insecta</taxon>
        <taxon>Pterygota</taxon>
        <taxon>Neoptera</taxon>
        <taxon>Endopterygota</taxon>
        <taxon>Hymenoptera</taxon>
        <taxon>Tenthredinoidea</taxon>
        <taxon>Diprionidae</taxon>
        <taxon>Diprioninae</taxon>
        <taxon>Neodiprion</taxon>
    </lineage>
</organism>
<dbReference type="AlphaFoldDB" id="A0A6J0BQ34"/>
<evidence type="ECO:0000256" key="6">
    <source>
        <dbReference type="ARBA" id="ARBA00023125"/>
    </source>
</evidence>
<feature type="compositionally biased region" description="Basic and acidic residues" evidence="9">
    <location>
        <begin position="39"/>
        <end position="64"/>
    </location>
</feature>
<evidence type="ECO:0000256" key="4">
    <source>
        <dbReference type="ARBA" id="ARBA00022771"/>
    </source>
</evidence>
<evidence type="ECO:0000256" key="1">
    <source>
        <dbReference type="ARBA" id="ARBA00004123"/>
    </source>
</evidence>
<evidence type="ECO:0000256" key="2">
    <source>
        <dbReference type="ARBA" id="ARBA00022723"/>
    </source>
</evidence>
<dbReference type="GO" id="GO:0008270">
    <property type="term" value="F:zinc ion binding"/>
    <property type="evidence" value="ECO:0007669"/>
    <property type="project" value="UniProtKB-KW"/>
</dbReference>
<comment type="subcellular location">
    <subcellularLocation>
        <location evidence="1">Nucleus</location>
    </subcellularLocation>
</comment>
<keyword evidence="6" id="KW-0238">DNA-binding</keyword>
<evidence type="ECO:0000259" key="10">
    <source>
        <dbReference type="PROSITE" id="PS50157"/>
    </source>
</evidence>
<dbReference type="GO" id="GO:0000981">
    <property type="term" value="F:DNA-binding transcription factor activity, RNA polymerase II-specific"/>
    <property type="evidence" value="ECO:0007669"/>
    <property type="project" value="TreeGrafter"/>
</dbReference>
<name>A0A6J0BQ34_NEOLC</name>
<keyword evidence="4 8" id="KW-0863">Zinc-finger</keyword>
<keyword evidence="2" id="KW-0479">Metal-binding</keyword>
<keyword evidence="11" id="KW-1185">Reference proteome</keyword>
<evidence type="ECO:0000256" key="3">
    <source>
        <dbReference type="ARBA" id="ARBA00022737"/>
    </source>
</evidence>
<protein>
    <submittedName>
        <fullName evidence="12">Zinc finger protein 468</fullName>
    </submittedName>
</protein>